<proteinExistence type="predicted"/>
<comment type="caution">
    <text evidence="1">The sequence shown here is derived from an EMBL/GenBank/DDBJ whole genome shotgun (WGS) entry which is preliminary data.</text>
</comment>
<keyword evidence="2" id="KW-1185">Reference proteome</keyword>
<protein>
    <submittedName>
        <fullName evidence="1">Uncharacterized protein</fullName>
    </submittedName>
</protein>
<dbReference type="EMBL" id="JAFBCV010000001">
    <property type="protein sequence ID" value="MBM7836956.1"/>
    <property type="molecule type" value="Genomic_DNA"/>
</dbReference>
<name>A0ABS2SP74_9BACI</name>
<evidence type="ECO:0000313" key="1">
    <source>
        <dbReference type="EMBL" id="MBM7836956.1"/>
    </source>
</evidence>
<gene>
    <name evidence="1" type="ORF">JOC54_000187</name>
</gene>
<organism evidence="1 2">
    <name type="scientific">Shouchella xiaoxiensis</name>
    <dbReference type="NCBI Taxonomy" id="766895"/>
    <lineage>
        <taxon>Bacteria</taxon>
        <taxon>Bacillati</taxon>
        <taxon>Bacillota</taxon>
        <taxon>Bacilli</taxon>
        <taxon>Bacillales</taxon>
        <taxon>Bacillaceae</taxon>
        <taxon>Shouchella</taxon>
    </lineage>
</organism>
<evidence type="ECO:0000313" key="2">
    <source>
        <dbReference type="Proteomes" id="UP001179280"/>
    </source>
</evidence>
<sequence>MTKAPFVVAQRPIVERYTEALLRMNRCELLIPLLSSNC</sequence>
<reference evidence="1" key="1">
    <citation type="submission" date="2021-01" db="EMBL/GenBank/DDBJ databases">
        <title>Genomic Encyclopedia of Type Strains, Phase IV (KMG-IV): sequencing the most valuable type-strain genomes for metagenomic binning, comparative biology and taxonomic classification.</title>
        <authorList>
            <person name="Goeker M."/>
        </authorList>
    </citation>
    <scope>NUCLEOTIDE SEQUENCE</scope>
    <source>
        <strain evidence="1">DSM 21943</strain>
    </source>
</reference>
<accession>A0ABS2SP74</accession>
<dbReference type="Proteomes" id="UP001179280">
    <property type="component" value="Unassembled WGS sequence"/>
</dbReference>